<dbReference type="Proteomes" id="UP000011834">
    <property type="component" value="Chromosome"/>
</dbReference>
<dbReference type="EMBL" id="CP004345">
    <property type="protein sequence ID" value="AGG32149.1"/>
    <property type="molecule type" value="Genomic_DNA"/>
</dbReference>
<dbReference type="HOGENOM" id="CLU_2683850_0_0_6"/>
<organism evidence="1 2">
    <name type="scientific">Morganella morganii subsp. morganii KT</name>
    <dbReference type="NCBI Taxonomy" id="1124991"/>
    <lineage>
        <taxon>Bacteria</taxon>
        <taxon>Pseudomonadati</taxon>
        <taxon>Pseudomonadota</taxon>
        <taxon>Gammaproteobacteria</taxon>
        <taxon>Enterobacterales</taxon>
        <taxon>Morganellaceae</taxon>
        <taxon>Morganella</taxon>
    </lineage>
</organism>
<protein>
    <submittedName>
        <fullName evidence="1">Uncharacterized protein</fullName>
    </submittedName>
</protein>
<evidence type="ECO:0000313" key="1">
    <source>
        <dbReference type="EMBL" id="AGG32149.1"/>
    </source>
</evidence>
<keyword evidence="2" id="KW-1185">Reference proteome</keyword>
<evidence type="ECO:0000313" key="2">
    <source>
        <dbReference type="Proteomes" id="UP000011834"/>
    </source>
</evidence>
<proteinExistence type="predicted"/>
<gene>
    <name evidence="1" type="ORF">MU9_3105</name>
</gene>
<reference evidence="1 2" key="1">
    <citation type="journal article" date="2012" name="BMC Genomics">
        <title>Whole-genome sequencing and identification of Morganella morganii KT pathogenicity-related genes.</title>
        <authorList>
            <person name="Chen Y.T."/>
            <person name="Peng H.L."/>
            <person name="Shia W.C."/>
            <person name="Hsu F.R."/>
            <person name="Ken C.F."/>
            <person name="Tsao Y.M."/>
            <person name="Chen C.H."/>
            <person name="Liu C.E."/>
            <person name="Hsieh M.F."/>
            <person name="Chen H.C."/>
            <person name="Tang C.Y."/>
            <person name="Ku T.H."/>
        </authorList>
    </citation>
    <scope>NUCLEOTIDE SEQUENCE [LARGE SCALE GENOMIC DNA]</scope>
    <source>
        <strain evidence="1 2">KT</strain>
    </source>
</reference>
<sequence length="74" mass="8533">MLIFWFEIRGLNDSRENYFWCECDLAVLAGKGRFYGLIRLFYSFVPHLDASAFIHLLVSCLTGLYHATLPQNTG</sequence>
<name>M1SCL6_MORMO</name>
<accession>M1SCL6</accession>
<dbReference type="KEGG" id="mmk:MU9_3105"/>
<dbReference type="AlphaFoldDB" id="M1SCL6"/>